<name>A0A2G8KAL2_STIJA</name>
<dbReference type="Pfam" id="PF03909">
    <property type="entry name" value="BSD"/>
    <property type="match status" value="1"/>
</dbReference>
<dbReference type="Gene3D" id="1.10.3970.10">
    <property type="entry name" value="BSD domain"/>
    <property type="match status" value="1"/>
</dbReference>
<feature type="compositionally biased region" description="Basic and acidic residues" evidence="1">
    <location>
        <begin position="259"/>
        <end position="280"/>
    </location>
</feature>
<dbReference type="AlphaFoldDB" id="A0A2G8KAL2"/>
<dbReference type="InterPro" id="IPR035925">
    <property type="entry name" value="BSD_dom_sf"/>
</dbReference>
<accession>A0A2G8KAL2</accession>
<evidence type="ECO:0000313" key="3">
    <source>
        <dbReference type="EMBL" id="PIK45048.1"/>
    </source>
</evidence>
<feature type="compositionally biased region" description="Polar residues" evidence="1">
    <location>
        <begin position="281"/>
        <end position="300"/>
    </location>
</feature>
<feature type="compositionally biased region" description="Basic and acidic residues" evidence="1">
    <location>
        <begin position="352"/>
        <end position="361"/>
    </location>
</feature>
<dbReference type="PANTHER" id="PTHR16019:SF5">
    <property type="entry name" value="BSD DOMAIN-CONTAINING PROTEIN 1"/>
    <property type="match status" value="1"/>
</dbReference>
<feature type="compositionally biased region" description="Low complexity" evidence="1">
    <location>
        <begin position="307"/>
        <end position="319"/>
    </location>
</feature>
<feature type="compositionally biased region" description="Acidic residues" evidence="1">
    <location>
        <begin position="322"/>
        <end position="336"/>
    </location>
</feature>
<evidence type="ECO:0000259" key="2">
    <source>
        <dbReference type="PROSITE" id="PS50858"/>
    </source>
</evidence>
<organism evidence="3 4">
    <name type="scientific">Stichopus japonicus</name>
    <name type="common">Sea cucumber</name>
    <dbReference type="NCBI Taxonomy" id="307972"/>
    <lineage>
        <taxon>Eukaryota</taxon>
        <taxon>Metazoa</taxon>
        <taxon>Echinodermata</taxon>
        <taxon>Eleutherozoa</taxon>
        <taxon>Echinozoa</taxon>
        <taxon>Holothuroidea</taxon>
        <taxon>Aspidochirotacea</taxon>
        <taxon>Aspidochirotida</taxon>
        <taxon>Stichopodidae</taxon>
        <taxon>Apostichopus</taxon>
    </lineage>
</organism>
<dbReference type="PROSITE" id="PS50858">
    <property type="entry name" value="BSD"/>
    <property type="match status" value="1"/>
</dbReference>
<feature type="domain" description="BSD" evidence="2">
    <location>
        <begin position="155"/>
        <end position="207"/>
    </location>
</feature>
<dbReference type="EMBL" id="MRZV01000738">
    <property type="protein sequence ID" value="PIK45048.1"/>
    <property type="molecule type" value="Genomic_DNA"/>
</dbReference>
<feature type="region of interest" description="Disordered" evidence="1">
    <location>
        <begin position="54"/>
        <end position="85"/>
    </location>
</feature>
<evidence type="ECO:0000256" key="1">
    <source>
        <dbReference type="SAM" id="MobiDB-lite"/>
    </source>
</evidence>
<dbReference type="InterPro" id="IPR051494">
    <property type="entry name" value="BSD_domain-containing"/>
</dbReference>
<reference evidence="3 4" key="1">
    <citation type="journal article" date="2017" name="PLoS Biol.">
        <title>The sea cucumber genome provides insights into morphological evolution and visceral regeneration.</title>
        <authorList>
            <person name="Zhang X."/>
            <person name="Sun L."/>
            <person name="Yuan J."/>
            <person name="Sun Y."/>
            <person name="Gao Y."/>
            <person name="Zhang L."/>
            <person name="Li S."/>
            <person name="Dai H."/>
            <person name="Hamel J.F."/>
            <person name="Liu C."/>
            <person name="Yu Y."/>
            <person name="Liu S."/>
            <person name="Lin W."/>
            <person name="Guo K."/>
            <person name="Jin S."/>
            <person name="Xu P."/>
            <person name="Storey K.B."/>
            <person name="Huan P."/>
            <person name="Zhang T."/>
            <person name="Zhou Y."/>
            <person name="Zhang J."/>
            <person name="Lin C."/>
            <person name="Li X."/>
            <person name="Xing L."/>
            <person name="Huo D."/>
            <person name="Sun M."/>
            <person name="Wang L."/>
            <person name="Mercier A."/>
            <person name="Li F."/>
            <person name="Yang H."/>
            <person name="Xiang J."/>
        </authorList>
    </citation>
    <scope>NUCLEOTIDE SEQUENCE [LARGE SCALE GENOMIC DNA]</scope>
    <source>
        <strain evidence="3">Shaxun</strain>
        <tissue evidence="3">Muscle</tissue>
    </source>
</reference>
<proteinExistence type="predicted"/>
<comment type="caution">
    <text evidence="3">The sequence shown here is derived from an EMBL/GenBank/DDBJ whole genome shotgun (WGS) entry which is preliminary data.</text>
</comment>
<keyword evidence="4" id="KW-1185">Reference proteome</keyword>
<feature type="compositionally biased region" description="Acidic residues" evidence="1">
    <location>
        <begin position="231"/>
        <end position="241"/>
    </location>
</feature>
<dbReference type="Proteomes" id="UP000230750">
    <property type="component" value="Unassembled WGS sequence"/>
</dbReference>
<protein>
    <submittedName>
        <fullName evidence="3">Putative BSD domain-containing protein 1</fullName>
    </submittedName>
</protein>
<sequence>MAAGGSDPSESWWSSESSEWFGSILTAAKEKSSAALQQMSKDIQEFGTTIQKDTTQAVATSASKIGQNLKPEDEEEDVKEDKSTTEHLRDGFLSFLTNVSKTLATPENVTGEEYIVHPRDSHVFDQTKARFHAMQVDPATYCNEPDDPLDDYQNWLESFNVEDMKGDISELLVANSQVRSIYTKLVPAAVSHGEFWSRYFYKVHLLDQDEARRNALKERAEMTSSQHLEEDLGWGDEDESWDTVPEVRKDTTATSAGLDSKETPKADVDPPQEDKKETLNVKETPNRTQSETDVDTNNKTDVIVDNSVKSSSQSTSQASLKEEEEVTVTEVAETDLIDGVKELTLEPEENIQEERKEDRSPTESSNGSSGNKGKPNPPPPPTSFTPIPFAGIKNLEWIAVLKKVNLS</sequence>
<evidence type="ECO:0000313" key="4">
    <source>
        <dbReference type="Proteomes" id="UP000230750"/>
    </source>
</evidence>
<dbReference type="InterPro" id="IPR005607">
    <property type="entry name" value="BSD_dom"/>
</dbReference>
<dbReference type="SMART" id="SM00751">
    <property type="entry name" value="BSD"/>
    <property type="match status" value="1"/>
</dbReference>
<feature type="compositionally biased region" description="Polar residues" evidence="1">
    <location>
        <begin position="54"/>
        <end position="66"/>
    </location>
</feature>
<dbReference type="STRING" id="307972.A0A2G8KAL2"/>
<dbReference type="SUPFAM" id="SSF140383">
    <property type="entry name" value="BSD domain-like"/>
    <property type="match status" value="1"/>
</dbReference>
<feature type="region of interest" description="Disordered" evidence="1">
    <location>
        <begin position="220"/>
        <end position="388"/>
    </location>
</feature>
<gene>
    <name evidence="3" type="ORF">BSL78_18104</name>
</gene>
<dbReference type="PANTHER" id="PTHR16019">
    <property type="entry name" value="SYNAPSE-ASSOCIATED PROTEIN"/>
    <property type="match status" value="1"/>
</dbReference>
<dbReference type="OrthoDB" id="73788at2759"/>
<feature type="compositionally biased region" description="Low complexity" evidence="1">
    <location>
        <begin position="364"/>
        <end position="374"/>
    </location>
</feature>
<dbReference type="GO" id="GO:0005737">
    <property type="term" value="C:cytoplasm"/>
    <property type="evidence" value="ECO:0007669"/>
    <property type="project" value="TreeGrafter"/>
</dbReference>